<evidence type="ECO:0000313" key="12">
    <source>
        <dbReference type="RefSeq" id="XP_025837091.1"/>
    </source>
</evidence>
<dbReference type="InterPro" id="IPR030456">
    <property type="entry name" value="TF_fork_head_CS_2"/>
</dbReference>
<dbReference type="GeneID" id="108736606"/>
<keyword evidence="5" id="KW-0804">Transcription</keyword>
<feature type="compositionally biased region" description="Polar residues" evidence="9">
    <location>
        <begin position="551"/>
        <end position="562"/>
    </location>
</feature>
<evidence type="ECO:0000256" key="3">
    <source>
        <dbReference type="ARBA" id="ARBA00023015"/>
    </source>
</evidence>
<dbReference type="AlphaFoldDB" id="A0A7F5RM37"/>
<feature type="domain" description="Fork-head" evidence="10">
    <location>
        <begin position="360"/>
        <end position="450"/>
    </location>
</feature>
<keyword evidence="11" id="KW-1185">Reference proteome</keyword>
<reference evidence="12 13" key="1">
    <citation type="submission" date="2025-04" db="UniProtKB">
        <authorList>
            <consortium name="RefSeq"/>
        </authorList>
    </citation>
    <scope>IDENTIFICATION</scope>
    <source>
        <tissue evidence="12 13">Entire body</tissue>
    </source>
</reference>
<dbReference type="PANTHER" id="PTHR45881">
    <property type="entry name" value="CHECKPOINT SUPPRESSOR 1-LIKE, ISOFORM A-RELATED"/>
    <property type="match status" value="1"/>
</dbReference>
<dbReference type="OrthoDB" id="10029558at2759"/>
<dbReference type="RefSeq" id="XP_025837092.1">
    <property type="nucleotide sequence ID" value="XM_025981307.1"/>
</dbReference>
<dbReference type="Gene3D" id="1.10.10.10">
    <property type="entry name" value="Winged helix-like DNA-binding domain superfamily/Winged helix DNA-binding domain"/>
    <property type="match status" value="1"/>
</dbReference>
<feature type="region of interest" description="Disordered" evidence="9">
    <location>
        <begin position="535"/>
        <end position="562"/>
    </location>
</feature>
<dbReference type="PROSITE" id="PS00658">
    <property type="entry name" value="FORK_HEAD_2"/>
    <property type="match status" value="1"/>
</dbReference>
<keyword evidence="4 8" id="KW-0238">DNA-binding</keyword>
<dbReference type="InterPro" id="IPR036388">
    <property type="entry name" value="WH-like_DNA-bd_sf"/>
</dbReference>
<evidence type="ECO:0000256" key="8">
    <source>
        <dbReference type="PROSITE-ProRule" id="PRU00089"/>
    </source>
</evidence>
<dbReference type="RefSeq" id="XP_025837091.1">
    <property type="nucleotide sequence ID" value="XM_025981306.1"/>
</dbReference>
<evidence type="ECO:0000313" key="11">
    <source>
        <dbReference type="Proteomes" id="UP000192223"/>
    </source>
</evidence>
<feature type="region of interest" description="Disordered" evidence="9">
    <location>
        <begin position="323"/>
        <end position="344"/>
    </location>
</feature>
<evidence type="ECO:0000256" key="5">
    <source>
        <dbReference type="ARBA" id="ARBA00023163"/>
    </source>
</evidence>
<keyword evidence="2" id="KW-0970">Cilium biogenesis/degradation</keyword>
<dbReference type="RefSeq" id="XP_025837093.1">
    <property type="nucleotide sequence ID" value="XM_025981308.1"/>
</dbReference>
<dbReference type="InterPro" id="IPR018122">
    <property type="entry name" value="TF_fork_head_CS_1"/>
</dbReference>
<organism evidence="11 13">
    <name type="scientific">Agrilus planipennis</name>
    <name type="common">Emerald ash borer</name>
    <name type="synonym">Agrilus marcopoli</name>
    <dbReference type="NCBI Taxonomy" id="224129"/>
    <lineage>
        <taxon>Eukaryota</taxon>
        <taxon>Metazoa</taxon>
        <taxon>Ecdysozoa</taxon>
        <taxon>Arthropoda</taxon>
        <taxon>Hexapoda</taxon>
        <taxon>Insecta</taxon>
        <taxon>Pterygota</taxon>
        <taxon>Neoptera</taxon>
        <taxon>Endopterygota</taxon>
        <taxon>Coleoptera</taxon>
        <taxon>Polyphaga</taxon>
        <taxon>Elateriformia</taxon>
        <taxon>Buprestoidea</taxon>
        <taxon>Buprestidae</taxon>
        <taxon>Agrilinae</taxon>
        <taxon>Agrilus</taxon>
    </lineage>
</organism>
<feature type="compositionally biased region" description="Basic residues" evidence="9">
    <location>
        <begin position="469"/>
        <end position="478"/>
    </location>
</feature>
<comment type="subcellular location">
    <subcellularLocation>
        <location evidence="1 8">Nucleus</location>
    </subcellularLocation>
</comment>
<dbReference type="FunFam" id="1.10.10.10:FF:000135">
    <property type="entry name" value="forkhead box protein G1"/>
    <property type="match status" value="1"/>
</dbReference>
<evidence type="ECO:0000256" key="7">
    <source>
        <dbReference type="ARBA" id="ARBA00034770"/>
    </source>
</evidence>
<evidence type="ECO:0000259" key="10">
    <source>
        <dbReference type="PROSITE" id="PS50039"/>
    </source>
</evidence>
<evidence type="ECO:0000313" key="13">
    <source>
        <dbReference type="RefSeq" id="XP_025837092.1"/>
    </source>
</evidence>
<evidence type="ECO:0000256" key="2">
    <source>
        <dbReference type="ARBA" id="ARBA00022794"/>
    </source>
</evidence>
<evidence type="ECO:0000313" key="14">
    <source>
        <dbReference type="RefSeq" id="XP_025837093.1"/>
    </source>
</evidence>
<dbReference type="KEGG" id="apln:108736606"/>
<dbReference type="PROSITE" id="PS00657">
    <property type="entry name" value="FORK_HEAD_1"/>
    <property type="match status" value="1"/>
</dbReference>
<evidence type="ECO:0000256" key="9">
    <source>
        <dbReference type="SAM" id="MobiDB-lite"/>
    </source>
</evidence>
<dbReference type="GO" id="GO:0005634">
    <property type="term" value="C:nucleus"/>
    <property type="evidence" value="ECO:0007669"/>
    <property type="project" value="UniProtKB-SubCell"/>
</dbReference>
<feature type="region of interest" description="Disordered" evidence="9">
    <location>
        <begin position="444"/>
        <end position="484"/>
    </location>
</feature>
<keyword evidence="3" id="KW-0805">Transcription regulation</keyword>
<comment type="similarity">
    <text evidence="7">Belongs to the FOXJ1 family.</text>
</comment>
<dbReference type="PRINTS" id="PR00053">
    <property type="entry name" value="FORKHEAD"/>
</dbReference>
<dbReference type="PANTHER" id="PTHR45881:SF1">
    <property type="entry name" value="FORK HEAD PROTEIN HOMOLOG 2"/>
    <property type="match status" value="1"/>
</dbReference>
<accession>A0A7F5RM37</accession>
<dbReference type="PROSITE" id="PS50039">
    <property type="entry name" value="FORK_HEAD_3"/>
    <property type="match status" value="1"/>
</dbReference>
<dbReference type="Proteomes" id="UP000192223">
    <property type="component" value="Unplaced"/>
</dbReference>
<evidence type="ECO:0000256" key="4">
    <source>
        <dbReference type="ARBA" id="ARBA00023125"/>
    </source>
</evidence>
<dbReference type="GO" id="GO:0030030">
    <property type="term" value="P:cell projection organization"/>
    <property type="evidence" value="ECO:0007669"/>
    <property type="project" value="UniProtKB-KW"/>
</dbReference>
<dbReference type="SUPFAM" id="SSF46785">
    <property type="entry name" value="Winged helix' DNA-binding domain"/>
    <property type="match status" value="1"/>
</dbReference>
<dbReference type="InterPro" id="IPR036390">
    <property type="entry name" value="WH_DNA-bd_sf"/>
</dbReference>
<proteinExistence type="inferred from homology"/>
<dbReference type="InterPro" id="IPR001766">
    <property type="entry name" value="Fork_head_dom"/>
</dbReference>
<feature type="DNA-binding region" description="Fork-head" evidence="8">
    <location>
        <begin position="360"/>
        <end position="450"/>
    </location>
</feature>
<protein>
    <submittedName>
        <fullName evidence="12 13">Fork head transcription factor 1</fullName>
    </submittedName>
</protein>
<dbReference type="InterPro" id="IPR047512">
    <property type="entry name" value="FH_FOXJ1"/>
</dbReference>
<dbReference type="SMART" id="SM00339">
    <property type="entry name" value="FH"/>
    <property type="match status" value="1"/>
</dbReference>
<dbReference type="Pfam" id="PF00250">
    <property type="entry name" value="Forkhead"/>
    <property type="match status" value="1"/>
</dbReference>
<gene>
    <name evidence="12 13 14" type="primary">LOC108736606</name>
</gene>
<feature type="region of interest" description="Disordered" evidence="9">
    <location>
        <begin position="256"/>
        <end position="304"/>
    </location>
</feature>
<dbReference type="CDD" id="cd20023">
    <property type="entry name" value="FH_FOXJ1"/>
    <property type="match status" value="1"/>
</dbReference>
<dbReference type="GO" id="GO:0000978">
    <property type="term" value="F:RNA polymerase II cis-regulatory region sequence-specific DNA binding"/>
    <property type="evidence" value="ECO:0007669"/>
    <property type="project" value="TreeGrafter"/>
</dbReference>
<evidence type="ECO:0000256" key="1">
    <source>
        <dbReference type="ARBA" id="ARBA00004123"/>
    </source>
</evidence>
<sequence>MKFYDKNYIVDQNSAENLFTSNNCSYIFNEKMEVSSCDKSLVEKNIQNDQILEDGDSKANLLCNQIQSDGFSAYQSENEALNPSNVALELGHDIGIQLPDTNNILEPQDIIISAGCENEISLAEEVVVQTTNDINSSDVISISDNQILKIEYKGPNGFVNTQYIIHNVNGNFVDTNGVQIDNNIFQINGDPASTPQFMVVPASAEQSANSNDVFDITSNSLENSHIFGVCQNEIVTSGDIFDVSHEELITFDATNKKDVPPVEPQNAITSSKETTEETYPTEKTDNSFKSSMLSPVSEDDTNSETDLTSLNWLHNITNIMAVPNLPTPPISPKPKKKSQPSSQEDLSININFYKKNGDKKPPFSYATLICMAMGKNGNKMTLSAIYHWIRENFLYYKKADPNWQNSIRHNLSLNKCFIKVARSKDEPGKGGFWKLDLERLEESRRSKRRSNLTVRAPRSNRQQEQVVKPARKTKRYRSSQRTGERKHNILSNISIYGETEIENINCSKPNRTKKESNKCLDKLIKFCDMEDNTTTTTTTSTCNGDDDDANNKTPLTTPTSMPNQNVIIEHNHILPEDDLTGLLLASNGWDDCQLEMLDSLLDSL</sequence>
<name>A0A7F5RM37_AGRPL</name>
<dbReference type="GO" id="GO:0000981">
    <property type="term" value="F:DNA-binding transcription factor activity, RNA polymerase II-specific"/>
    <property type="evidence" value="ECO:0007669"/>
    <property type="project" value="TreeGrafter"/>
</dbReference>
<evidence type="ECO:0000256" key="6">
    <source>
        <dbReference type="ARBA" id="ARBA00023242"/>
    </source>
</evidence>
<keyword evidence="6 8" id="KW-0539">Nucleus</keyword>